<feature type="compositionally biased region" description="Low complexity" evidence="3">
    <location>
        <begin position="1229"/>
        <end position="1276"/>
    </location>
</feature>
<evidence type="ECO:0000256" key="3">
    <source>
        <dbReference type="SAM" id="MobiDB-lite"/>
    </source>
</evidence>
<gene>
    <name evidence="5" type="primary">Dgri\GH19448</name>
    <name evidence="5" type="ORF">Dgri_GH19448</name>
</gene>
<feature type="compositionally biased region" description="Basic residues" evidence="3">
    <location>
        <begin position="623"/>
        <end position="636"/>
    </location>
</feature>
<dbReference type="Gene3D" id="3.40.50.150">
    <property type="entry name" value="Vaccinia Virus protein VP39"/>
    <property type="match status" value="2"/>
</dbReference>
<dbReference type="InParanoid" id="B4JGH7"/>
<dbReference type="FunFam" id="3.40.50.150:FF:000195">
    <property type="entry name" value="Methyltransferase domain containing protein"/>
    <property type="match status" value="1"/>
</dbReference>
<feature type="region of interest" description="Disordered" evidence="3">
    <location>
        <begin position="694"/>
        <end position="718"/>
    </location>
</feature>
<dbReference type="Proteomes" id="UP000001070">
    <property type="component" value="Unassembled WGS sequence"/>
</dbReference>
<feature type="region of interest" description="Disordered" evidence="3">
    <location>
        <begin position="39"/>
        <end position="81"/>
    </location>
</feature>
<dbReference type="Pfam" id="PF08241">
    <property type="entry name" value="Methyltransf_11"/>
    <property type="match status" value="1"/>
</dbReference>
<proteinExistence type="predicted"/>
<feature type="region of interest" description="Disordered" evidence="3">
    <location>
        <begin position="1099"/>
        <end position="1143"/>
    </location>
</feature>
<keyword evidence="1" id="KW-0489">Methyltransferase</keyword>
<feature type="compositionally biased region" description="Acidic residues" evidence="3">
    <location>
        <begin position="1177"/>
        <end position="1199"/>
    </location>
</feature>
<dbReference type="SUPFAM" id="SSF53335">
    <property type="entry name" value="S-adenosyl-L-methionine-dependent methyltransferases"/>
    <property type="match status" value="1"/>
</dbReference>
<dbReference type="FunCoup" id="B4JGH7">
    <property type="interactions" value="53"/>
</dbReference>
<dbReference type="OrthoDB" id="271595at2759"/>
<organism evidence="6">
    <name type="scientific">Drosophila grimshawi</name>
    <name type="common">Hawaiian fruit fly</name>
    <name type="synonym">Idiomyia grimshawi</name>
    <dbReference type="NCBI Taxonomy" id="7222"/>
    <lineage>
        <taxon>Eukaryota</taxon>
        <taxon>Metazoa</taxon>
        <taxon>Ecdysozoa</taxon>
        <taxon>Arthropoda</taxon>
        <taxon>Hexapoda</taxon>
        <taxon>Insecta</taxon>
        <taxon>Pterygota</taxon>
        <taxon>Neoptera</taxon>
        <taxon>Endopterygota</taxon>
        <taxon>Diptera</taxon>
        <taxon>Brachycera</taxon>
        <taxon>Muscomorpha</taxon>
        <taxon>Ephydroidea</taxon>
        <taxon>Drosophilidae</taxon>
        <taxon>Drosophila</taxon>
        <taxon>Hawaiian Drosophila</taxon>
    </lineage>
</organism>
<feature type="region of interest" description="Disordered" evidence="3">
    <location>
        <begin position="782"/>
        <end position="822"/>
    </location>
</feature>
<feature type="region of interest" description="Disordered" evidence="3">
    <location>
        <begin position="734"/>
        <end position="766"/>
    </location>
</feature>
<evidence type="ECO:0000256" key="2">
    <source>
        <dbReference type="ARBA" id="ARBA00022679"/>
    </source>
</evidence>
<feature type="compositionally biased region" description="Low complexity" evidence="3">
    <location>
        <begin position="267"/>
        <end position="286"/>
    </location>
</feature>
<dbReference type="GO" id="GO:0005634">
    <property type="term" value="C:nucleus"/>
    <property type="evidence" value="ECO:0007669"/>
    <property type="project" value="TreeGrafter"/>
</dbReference>
<dbReference type="EMBL" id="CH916369">
    <property type="protein sequence ID" value="EDV93674.1"/>
    <property type="molecule type" value="Genomic_DNA"/>
</dbReference>
<dbReference type="PANTHER" id="PTHR13069">
    <property type="entry name" value="ALKYLATED DNA REPAIR PROTEIN ALKB HOMOLOG 8"/>
    <property type="match status" value="1"/>
</dbReference>
<accession>B4JGH7</accession>
<feature type="region of interest" description="Disordered" evidence="3">
    <location>
        <begin position="254"/>
        <end position="286"/>
    </location>
</feature>
<feature type="compositionally biased region" description="Acidic residues" evidence="3">
    <location>
        <begin position="1130"/>
        <end position="1140"/>
    </location>
</feature>
<keyword evidence="6" id="KW-1185">Reference proteome</keyword>
<dbReference type="GO" id="GO:0106335">
    <property type="term" value="F:tRNA (5-carboxymethyluridine(34)-5-O)-methyltransferase activity"/>
    <property type="evidence" value="ECO:0007669"/>
    <property type="project" value="TreeGrafter"/>
</dbReference>
<feature type="region of interest" description="Disordered" evidence="3">
    <location>
        <begin position="1172"/>
        <end position="1211"/>
    </location>
</feature>
<evidence type="ECO:0000313" key="5">
    <source>
        <dbReference type="EMBL" id="EDV93674.1"/>
    </source>
</evidence>
<protein>
    <submittedName>
        <fullName evidence="5">GH19448</fullName>
    </submittedName>
</protein>
<evidence type="ECO:0000259" key="4">
    <source>
        <dbReference type="Pfam" id="PF08241"/>
    </source>
</evidence>
<keyword evidence="2" id="KW-0808">Transferase</keyword>
<dbReference type="PANTHER" id="PTHR13069:SF37">
    <property type="entry name" value="FIRE DANCER"/>
    <property type="match status" value="1"/>
</dbReference>
<dbReference type="OMA" id="NFQPPYH"/>
<dbReference type="HOGENOM" id="CLU_003944_0_0_1"/>
<feature type="domain" description="Methyltransferase type 11" evidence="4">
    <location>
        <begin position="123"/>
        <end position="213"/>
    </location>
</feature>
<feature type="region of interest" description="Disordered" evidence="3">
    <location>
        <begin position="1226"/>
        <end position="1283"/>
    </location>
</feature>
<dbReference type="InterPro" id="IPR051422">
    <property type="entry name" value="AlkB_tRNA_MeTrf/Diox"/>
</dbReference>
<dbReference type="STRING" id="7222.B4JGH7"/>
<name>B4JGH7_DROGR</name>
<dbReference type="GO" id="GO:0002098">
    <property type="term" value="P:tRNA wobble uridine modification"/>
    <property type="evidence" value="ECO:0007669"/>
    <property type="project" value="TreeGrafter"/>
</dbReference>
<dbReference type="GO" id="GO:0030488">
    <property type="term" value="P:tRNA methylation"/>
    <property type="evidence" value="ECO:0007669"/>
    <property type="project" value="TreeGrafter"/>
</dbReference>
<dbReference type="eggNOG" id="KOG1331">
    <property type="taxonomic scope" value="Eukaryota"/>
</dbReference>
<dbReference type="InterPro" id="IPR013216">
    <property type="entry name" value="Methyltransf_11"/>
</dbReference>
<feature type="region of interest" description="Disordered" evidence="3">
    <location>
        <begin position="590"/>
        <end position="640"/>
    </location>
</feature>
<reference evidence="5 6" key="1">
    <citation type="journal article" date="2007" name="Nature">
        <title>Evolution of genes and genomes on the Drosophila phylogeny.</title>
        <authorList>
            <consortium name="Drosophila 12 Genomes Consortium"/>
            <person name="Clark A.G."/>
            <person name="Eisen M.B."/>
            <person name="Smith D.R."/>
            <person name="Bergman C.M."/>
            <person name="Oliver B."/>
            <person name="Markow T.A."/>
            <person name="Kaufman T.C."/>
            <person name="Kellis M."/>
            <person name="Gelbart W."/>
            <person name="Iyer V.N."/>
            <person name="Pollard D.A."/>
            <person name="Sackton T.B."/>
            <person name="Larracuente A.M."/>
            <person name="Singh N.D."/>
            <person name="Abad J.P."/>
            <person name="Abt D.N."/>
            <person name="Adryan B."/>
            <person name="Aguade M."/>
            <person name="Akashi H."/>
            <person name="Anderson W.W."/>
            <person name="Aquadro C.F."/>
            <person name="Ardell D.H."/>
            <person name="Arguello R."/>
            <person name="Artieri C.G."/>
            <person name="Barbash D.A."/>
            <person name="Barker D."/>
            <person name="Barsanti P."/>
            <person name="Batterham P."/>
            <person name="Batzoglou S."/>
            <person name="Begun D."/>
            <person name="Bhutkar A."/>
            <person name="Blanco E."/>
            <person name="Bosak S.A."/>
            <person name="Bradley R.K."/>
            <person name="Brand A.D."/>
            <person name="Brent M.R."/>
            <person name="Brooks A.N."/>
            <person name="Brown R.H."/>
            <person name="Butlin R.K."/>
            <person name="Caggese C."/>
            <person name="Calvi B.R."/>
            <person name="Bernardo de Carvalho A."/>
            <person name="Caspi A."/>
            <person name="Castrezana S."/>
            <person name="Celniker S.E."/>
            <person name="Chang J.L."/>
            <person name="Chapple C."/>
            <person name="Chatterji S."/>
            <person name="Chinwalla A."/>
            <person name="Civetta A."/>
            <person name="Clifton S.W."/>
            <person name="Comeron J.M."/>
            <person name="Costello J.C."/>
            <person name="Coyne J.A."/>
            <person name="Daub J."/>
            <person name="David R.G."/>
            <person name="Delcher A.L."/>
            <person name="Delehaunty K."/>
            <person name="Do C.B."/>
            <person name="Ebling H."/>
            <person name="Edwards K."/>
            <person name="Eickbush T."/>
            <person name="Evans J.D."/>
            <person name="Filipski A."/>
            <person name="Findeiss S."/>
            <person name="Freyhult E."/>
            <person name="Fulton L."/>
            <person name="Fulton R."/>
            <person name="Garcia A.C."/>
            <person name="Gardiner A."/>
            <person name="Garfield D.A."/>
            <person name="Garvin B.E."/>
            <person name="Gibson G."/>
            <person name="Gilbert D."/>
            <person name="Gnerre S."/>
            <person name="Godfrey J."/>
            <person name="Good R."/>
            <person name="Gotea V."/>
            <person name="Gravely B."/>
            <person name="Greenberg A.J."/>
            <person name="Griffiths-Jones S."/>
            <person name="Gross S."/>
            <person name="Guigo R."/>
            <person name="Gustafson E.A."/>
            <person name="Haerty W."/>
            <person name="Hahn M.W."/>
            <person name="Halligan D.L."/>
            <person name="Halpern A.L."/>
            <person name="Halter G.M."/>
            <person name="Han M.V."/>
            <person name="Heger A."/>
            <person name="Hillier L."/>
            <person name="Hinrichs A.S."/>
            <person name="Holmes I."/>
            <person name="Hoskins R.A."/>
            <person name="Hubisz M.J."/>
            <person name="Hultmark D."/>
            <person name="Huntley M.A."/>
            <person name="Jaffe D.B."/>
            <person name="Jagadeeshan S."/>
            <person name="Jeck W.R."/>
            <person name="Johnson J."/>
            <person name="Jones C.D."/>
            <person name="Jordan W.C."/>
            <person name="Karpen G.H."/>
            <person name="Kataoka E."/>
            <person name="Keightley P.D."/>
            <person name="Kheradpour P."/>
            <person name="Kirkness E.F."/>
            <person name="Koerich L.B."/>
            <person name="Kristiansen K."/>
            <person name="Kudrna D."/>
            <person name="Kulathinal R.J."/>
            <person name="Kumar S."/>
            <person name="Kwok R."/>
            <person name="Lander E."/>
            <person name="Langley C.H."/>
            <person name="Lapoint R."/>
            <person name="Lazzaro B.P."/>
            <person name="Lee S.J."/>
            <person name="Levesque L."/>
            <person name="Li R."/>
            <person name="Lin C.F."/>
            <person name="Lin M.F."/>
            <person name="Lindblad-Toh K."/>
            <person name="Llopart A."/>
            <person name="Long M."/>
            <person name="Low L."/>
            <person name="Lozovsky E."/>
            <person name="Lu J."/>
            <person name="Luo M."/>
            <person name="Machado C.A."/>
            <person name="Makalowski W."/>
            <person name="Marzo M."/>
            <person name="Matsuda M."/>
            <person name="Matzkin L."/>
            <person name="McAllister B."/>
            <person name="McBride C.S."/>
            <person name="McKernan B."/>
            <person name="McKernan K."/>
            <person name="Mendez-Lago M."/>
            <person name="Minx P."/>
            <person name="Mollenhauer M.U."/>
            <person name="Montooth K."/>
            <person name="Mount S.M."/>
            <person name="Mu X."/>
            <person name="Myers E."/>
            <person name="Negre B."/>
            <person name="Newfeld S."/>
            <person name="Nielsen R."/>
            <person name="Noor M.A."/>
            <person name="O'Grady P."/>
            <person name="Pachter L."/>
            <person name="Papaceit M."/>
            <person name="Parisi M.J."/>
            <person name="Parisi M."/>
            <person name="Parts L."/>
            <person name="Pedersen J.S."/>
            <person name="Pesole G."/>
            <person name="Phillippy A.M."/>
            <person name="Ponting C.P."/>
            <person name="Pop M."/>
            <person name="Porcelli D."/>
            <person name="Powell J.R."/>
            <person name="Prohaska S."/>
            <person name="Pruitt K."/>
            <person name="Puig M."/>
            <person name="Quesneville H."/>
            <person name="Ram K.R."/>
            <person name="Rand D."/>
            <person name="Rasmussen M.D."/>
            <person name="Reed L.K."/>
            <person name="Reenan R."/>
            <person name="Reily A."/>
            <person name="Remington K.A."/>
            <person name="Rieger T.T."/>
            <person name="Ritchie M.G."/>
            <person name="Robin C."/>
            <person name="Rogers Y.H."/>
            <person name="Rohde C."/>
            <person name="Rozas J."/>
            <person name="Rubenfield M.J."/>
            <person name="Ruiz A."/>
            <person name="Russo S."/>
            <person name="Salzberg S.L."/>
            <person name="Sanchez-Gracia A."/>
            <person name="Saranga D.J."/>
            <person name="Sato H."/>
            <person name="Schaeffer S.W."/>
            <person name="Schatz M.C."/>
            <person name="Schlenke T."/>
            <person name="Schwartz R."/>
            <person name="Segarra C."/>
            <person name="Singh R.S."/>
            <person name="Sirot L."/>
            <person name="Sirota M."/>
            <person name="Sisneros N.B."/>
            <person name="Smith C.D."/>
            <person name="Smith T.F."/>
            <person name="Spieth J."/>
            <person name="Stage D.E."/>
            <person name="Stark A."/>
            <person name="Stephan W."/>
            <person name="Strausberg R.L."/>
            <person name="Strempel S."/>
            <person name="Sturgill D."/>
            <person name="Sutton G."/>
            <person name="Sutton G.G."/>
            <person name="Tao W."/>
            <person name="Teichmann S."/>
            <person name="Tobari Y.N."/>
            <person name="Tomimura Y."/>
            <person name="Tsolas J.M."/>
            <person name="Valente V.L."/>
            <person name="Venter E."/>
            <person name="Venter J.C."/>
            <person name="Vicario S."/>
            <person name="Vieira F.G."/>
            <person name="Vilella A.J."/>
            <person name="Villasante A."/>
            <person name="Walenz B."/>
            <person name="Wang J."/>
            <person name="Wasserman M."/>
            <person name="Watts T."/>
            <person name="Wilson D."/>
            <person name="Wilson R.K."/>
            <person name="Wing R.A."/>
            <person name="Wolfner M.F."/>
            <person name="Wong A."/>
            <person name="Wong G.K."/>
            <person name="Wu C.I."/>
            <person name="Wu G."/>
            <person name="Yamamoto D."/>
            <person name="Yang H.P."/>
            <person name="Yang S.P."/>
            <person name="Yorke J.A."/>
            <person name="Yoshida K."/>
            <person name="Zdobnov E."/>
            <person name="Zhang P."/>
            <person name="Zhang Y."/>
            <person name="Zimin A.V."/>
            <person name="Baldwin J."/>
            <person name="Abdouelleil A."/>
            <person name="Abdulkadir J."/>
            <person name="Abebe A."/>
            <person name="Abera B."/>
            <person name="Abreu J."/>
            <person name="Acer S.C."/>
            <person name="Aftuck L."/>
            <person name="Alexander A."/>
            <person name="An P."/>
            <person name="Anderson E."/>
            <person name="Anderson S."/>
            <person name="Arachi H."/>
            <person name="Azer M."/>
            <person name="Bachantsang P."/>
            <person name="Barry A."/>
            <person name="Bayul T."/>
            <person name="Berlin A."/>
            <person name="Bessette D."/>
            <person name="Bloom T."/>
            <person name="Blye J."/>
            <person name="Boguslavskiy L."/>
            <person name="Bonnet C."/>
            <person name="Boukhgalter B."/>
            <person name="Bourzgui I."/>
            <person name="Brown A."/>
            <person name="Cahill P."/>
            <person name="Channer S."/>
            <person name="Cheshatsang Y."/>
            <person name="Chuda L."/>
            <person name="Citroen M."/>
            <person name="Collymore A."/>
            <person name="Cooke P."/>
            <person name="Costello M."/>
            <person name="D'Aco K."/>
            <person name="Daza R."/>
            <person name="De Haan G."/>
            <person name="DeGray S."/>
            <person name="DeMaso C."/>
            <person name="Dhargay N."/>
            <person name="Dooley K."/>
            <person name="Dooley E."/>
            <person name="Doricent M."/>
            <person name="Dorje P."/>
            <person name="Dorjee K."/>
            <person name="Dupes A."/>
            <person name="Elong R."/>
            <person name="Falk J."/>
            <person name="Farina A."/>
            <person name="Faro S."/>
            <person name="Ferguson D."/>
            <person name="Fisher S."/>
            <person name="Foley C.D."/>
            <person name="Franke A."/>
            <person name="Friedrich D."/>
            <person name="Gadbois L."/>
            <person name="Gearin G."/>
            <person name="Gearin C.R."/>
            <person name="Giannoukos G."/>
            <person name="Goode T."/>
            <person name="Graham J."/>
            <person name="Grandbois E."/>
            <person name="Grewal S."/>
            <person name="Gyaltsen K."/>
            <person name="Hafez N."/>
            <person name="Hagos B."/>
            <person name="Hall J."/>
            <person name="Henson C."/>
            <person name="Hollinger A."/>
            <person name="Honan T."/>
            <person name="Huard M.D."/>
            <person name="Hughes L."/>
            <person name="Hurhula B."/>
            <person name="Husby M.E."/>
            <person name="Kamat A."/>
            <person name="Kanga B."/>
            <person name="Kashin S."/>
            <person name="Khazanovich D."/>
            <person name="Kisner P."/>
            <person name="Lance K."/>
            <person name="Lara M."/>
            <person name="Lee W."/>
            <person name="Lennon N."/>
            <person name="Letendre F."/>
            <person name="LeVine R."/>
            <person name="Lipovsky A."/>
            <person name="Liu X."/>
            <person name="Liu J."/>
            <person name="Liu S."/>
            <person name="Lokyitsang T."/>
            <person name="Lokyitsang Y."/>
            <person name="Lubonja R."/>
            <person name="Lui A."/>
            <person name="MacDonald P."/>
            <person name="Magnisalis V."/>
            <person name="Maru K."/>
            <person name="Matthews C."/>
            <person name="McCusker W."/>
            <person name="McDonough S."/>
            <person name="Mehta T."/>
            <person name="Meldrim J."/>
            <person name="Meneus L."/>
            <person name="Mihai O."/>
            <person name="Mihalev A."/>
            <person name="Mihova T."/>
            <person name="Mittelman R."/>
            <person name="Mlenga V."/>
            <person name="Montmayeur A."/>
            <person name="Mulrain L."/>
            <person name="Navidi A."/>
            <person name="Naylor J."/>
            <person name="Negash T."/>
            <person name="Nguyen T."/>
            <person name="Nguyen N."/>
            <person name="Nicol R."/>
            <person name="Norbu C."/>
            <person name="Norbu N."/>
            <person name="Novod N."/>
            <person name="O'Neill B."/>
            <person name="Osman S."/>
            <person name="Markiewicz E."/>
            <person name="Oyono O.L."/>
            <person name="Patti C."/>
            <person name="Phunkhang P."/>
            <person name="Pierre F."/>
            <person name="Priest M."/>
            <person name="Raghuraman S."/>
            <person name="Rege F."/>
            <person name="Reyes R."/>
            <person name="Rise C."/>
            <person name="Rogov P."/>
            <person name="Ross K."/>
            <person name="Ryan E."/>
            <person name="Settipalli S."/>
            <person name="Shea T."/>
            <person name="Sherpa N."/>
            <person name="Shi L."/>
            <person name="Shih D."/>
            <person name="Sparrow T."/>
            <person name="Spaulding J."/>
            <person name="Stalker J."/>
            <person name="Stange-Thomann N."/>
            <person name="Stavropoulos S."/>
            <person name="Stone C."/>
            <person name="Strader C."/>
            <person name="Tesfaye S."/>
            <person name="Thomson T."/>
            <person name="Thoulutsang Y."/>
            <person name="Thoulutsang D."/>
            <person name="Topham K."/>
            <person name="Topping I."/>
            <person name="Tsamla T."/>
            <person name="Vassiliev H."/>
            <person name="Vo A."/>
            <person name="Wangchuk T."/>
            <person name="Wangdi T."/>
            <person name="Weiand M."/>
            <person name="Wilkinson J."/>
            <person name="Wilson A."/>
            <person name="Yadav S."/>
            <person name="Young G."/>
            <person name="Yu Q."/>
            <person name="Zembek L."/>
            <person name="Zhong D."/>
            <person name="Zimmer A."/>
            <person name="Zwirko Z."/>
            <person name="Jaffe D.B."/>
            <person name="Alvarez P."/>
            <person name="Brockman W."/>
            <person name="Butler J."/>
            <person name="Chin C."/>
            <person name="Gnerre S."/>
            <person name="Grabherr M."/>
            <person name="Kleber M."/>
            <person name="Mauceli E."/>
            <person name="MacCallum I."/>
        </authorList>
    </citation>
    <scope>NUCLEOTIDE SEQUENCE [LARGE SCALE GENOMIC DNA]</scope>
    <source>
        <strain evidence="6">Tucson 15287-2541.00</strain>
    </source>
</reference>
<feature type="compositionally biased region" description="Low complexity" evidence="3">
    <location>
        <begin position="603"/>
        <end position="622"/>
    </location>
</feature>
<evidence type="ECO:0000256" key="1">
    <source>
        <dbReference type="ARBA" id="ARBA00022603"/>
    </source>
</evidence>
<feature type="compositionally biased region" description="Low complexity" evidence="3">
    <location>
        <begin position="1103"/>
        <end position="1123"/>
    </location>
</feature>
<dbReference type="PhylomeDB" id="B4JGH7"/>
<evidence type="ECO:0000313" key="6">
    <source>
        <dbReference type="Proteomes" id="UP000001070"/>
    </source>
</evidence>
<dbReference type="FunFam" id="3.40.50.150:FF:000319">
    <property type="entry name" value="Fire dancer"/>
    <property type="match status" value="1"/>
</dbReference>
<sequence length="1331" mass="144237">MTKQLTTTTATNAASSITQTSNLAPTVISPTSAYATTATTTTTTTEAVAPATSETTTKAQPITKAATTTTTTSASSDASGRSAALERAYVHDVYEHCEEPTGPVRPRVAQFLGNLEPGSVVCDVGCGSGRYLTQCNPAICTIGVDRCYRLGKVAHEKGGEVALCDNLELPFRDDSFDAVLSLAVVHHFATTERRVRALRELARILRIGGRVVITVWALEQRHRRFESQDVLIPWQPPKNRTFSYSDEDDDDDFLPPYHAYTEDSTNSSRSAGDGDSSSLSSSSPGESCYSFVRRAIQKLAGGRRHAWFLDSWTSKDTKNDSSLDYEDAKDLPIELRRLEDFDEFPDPPLSAGLKSRSLGSILQPPPRQIVRSRSSVPSLGGPLLPGETKASAAAALLLSAPEVQLQLNGRHSPTATVSAGSTLNRRPKLIKQKQSLCDEDDSLAQSSDPTNSSAFQMVSSYNSSNGGVSSSLYTRTGCYASSFHQHASATATPPTEPGELTGAPAATMPSFLRKQSSLNEDLMAGNRLREKEGVRKRIQKQTSLNEAFLCRSAMFSKRLQIIREGFTSKIKSSTGSLERVTKTGISKLIQNIKPSPTPPSNPNPQQTNNNNKQGTTLTNQTHPHAHPHQHHHHHHLGSNASGLFPAHLLLSSTSSTGPVSYCSNVDCSAANICHCSAYQQECAACADSEQGNARRHSRESGSDSSKDSSLQSDTSIESEDSFASVIFIPKPEQAQQQLNYQQQHQHSNSSSSNSSSGNGAALAAAAGANQNTTTLIATPGARLPHTHTHTHTHSVPTSPLVMPCPPTPAHSPAANQGTVTSPPQSMAAVTAAMAILTPAAKPERFSFDAAHIKQQQELQLEQTTSTIRQITRQAIREMPAIPKFRKQQSLQLQRQSFPIVRRASGSAAASSGSSSIGTRLLSLELFNPATDDLDSDSSEPSSPDSIDSVISAPRSAQLLSAPGTGTGKSSDESDSALAQQISINQQQYHKGELQINNGTPNANDIILNADSAPLLPDKRDTSQTKAQQLPHDCAEFAEQLTAQLQRELEDKSNRADCRSLDGIGDIGEFLSGGSKKRSNGDLSALRDELRERRLMLANLSTQPSLQHSPMSSSTSSLSSQTRSFTIHEEQEGEEEEDEENERSYTLGIYEHCKISKFKYKRNRHYNLNPETAYLLQDDGDSDVRDDEDPIPEEDEDAEALEARGGDQLGEGMHEYGQRRRNFSAIKSVTSSASSSTETAPSPSSQQQQQRQPLQQRTSTESLEHSNSSTTSLDSPSQGGGATTHHRYYHVFREGELDALINHHVTSLHIVSSYYERASWCVVAEKVQVWTI</sequence>
<dbReference type="GO" id="GO:0000049">
    <property type="term" value="F:tRNA binding"/>
    <property type="evidence" value="ECO:0007669"/>
    <property type="project" value="TreeGrafter"/>
</dbReference>
<dbReference type="CDD" id="cd02440">
    <property type="entry name" value="AdoMet_MTases"/>
    <property type="match status" value="1"/>
</dbReference>
<dbReference type="InterPro" id="IPR029063">
    <property type="entry name" value="SAM-dependent_MTases_sf"/>
</dbReference>
<dbReference type="GO" id="GO:0005737">
    <property type="term" value="C:cytoplasm"/>
    <property type="evidence" value="ECO:0007669"/>
    <property type="project" value="TreeGrafter"/>
</dbReference>
<dbReference type="KEGG" id="dgr:6564337"/>
<dbReference type="GO" id="GO:0008757">
    <property type="term" value="F:S-adenosylmethionine-dependent methyltransferase activity"/>
    <property type="evidence" value="ECO:0007669"/>
    <property type="project" value="InterPro"/>
</dbReference>
<feature type="region of interest" description="Disordered" evidence="3">
    <location>
        <begin position="355"/>
        <end position="376"/>
    </location>
</feature>
<feature type="compositionally biased region" description="Polar residues" evidence="3">
    <location>
        <begin position="813"/>
        <end position="822"/>
    </location>
</feature>